<dbReference type="SUPFAM" id="SSF102712">
    <property type="entry name" value="JAB1/MPN domain"/>
    <property type="match status" value="1"/>
</dbReference>
<protein>
    <submittedName>
        <fullName evidence="1">Uncharacterized protein</fullName>
    </submittedName>
</protein>
<dbReference type="STRING" id="1245469.S58_71790"/>
<name>M4ZH60_9BRAD</name>
<dbReference type="eggNOG" id="ENOG50321M4">
    <property type="taxonomic scope" value="Bacteria"/>
</dbReference>
<proteinExistence type="predicted"/>
<sequence>MSSILCSSDVLKKTIALLRREMKEGQERVALWLTSSVVRSPATIVEVYEPEQVVDVDYFRIPPASMRTLMDHLRSTRRRIAAQIHTHPGRAYHSEVDAEWAIVRHVGALSLVLPRFAASTTPKNFLEEVMTYEYSHDGEWEHRPNFGADARVKVTS</sequence>
<dbReference type="HOGENOM" id="CLU_112902_0_0_5"/>
<evidence type="ECO:0000313" key="1">
    <source>
        <dbReference type="EMBL" id="BAM93143.1"/>
    </source>
</evidence>
<evidence type="ECO:0000313" key="2">
    <source>
        <dbReference type="Proteomes" id="UP000011841"/>
    </source>
</evidence>
<accession>M4ZH60</accession>
<dbReference type="AlphaFoldDB" id="M4ZH60"/>
<dbReference type="OrthoDB" id="9804316at2"/>
<reference evidence="1 2" key="1">
    <citation type="journal article" date="2013" name="Appl. Environ. Microbiol.">
        <title>Genome analysis suggests that the soil oligotrophic bacterium Agromonas oligotrophica (Bradyrhizobium oligotrophicum) is a nitrogen-fixing symbiont of Aeschynomene indica.</title>
        <authorList>
            <person name="Okubo T."/>
            <person name="Fukushima S."/>
            <person name="Itakura M."/>
            <person name="Oshima K."/>
            <person name="Longtonglang A."/>
            <person name="Teaumroong N."/>
            <person name="Mitsui H."/>
            <person name="Hattori M."/>
            <person name="Hattori R."/>
            <person name="Hattori T."/>
            <person name="Minamisawa K."/>
        </authorList>
    </citation>
    <scope>NUCLEOTIDE SEQUENCE [LARGE SCALE GENOMIC DNA]</scope>
    <source>
        <strain evidence="1 2">S58</strain>
    </source>
</reference>
<dbReference type="EMBL" id="AP012603">
    <property type="protein sequence ID" value="BAM93143.1"/>
    <property type="molecule type" value="Genomic_DNA"/>
</dbReference>
<organism evidence="1 2">
    <name type="scientific">Bradyrhizobium oligotrophicum S58</name>
    <dbReference type="NCBI Taxonomy" id="1245469"/>
    <lineage>
        <taxon>Bacteria</taxon>
        <taxon>Pseudomonadati</taxon>
        <taxon>Pseudomonadota</taxon>
        <taxon>Alphaproteobacteria</taxon>
        <taxon>Hyphomicrobiales</taxon>
        <taxon>Nitrobacteraceae</taxon>
        <taxon>Bradyrhizobium</taxon>
    </lineage>
</organism>
<dbReference type="Proteomes" id="UP000011841">
    <property type="component" value="Chromosome"/>
</dbReference>
<dbReference type="RefSeq" id="WP_015670214.1">
    <property type="nucleotide sequence ID" value="NC_020453.1"/>
</dbReference>
<dbReference type="KEGG" id="aol:S58_71790"/>
<dbReference type="GeneID" id="301820835"/>
<keyword evidence="2" id="KW-1185">Reference proteome</keyword>
<dbReference type="Gene3D" id="3.40.140.10">
    <property type="entry name" value="Cytidine Deaminase, domain 2"/>
    <property type="match status" value="1"/>
</dbReference>
<dbReference type="PATRIC" id="fig|1245469.3.peg.7335"/>
<gene>
    <name evidence="1" type="ORF">S58_71790</name>
</gene>